<comment type="caution">
    <text evidence="1">The sequence shown here is derived from an EMBL/GenBank/DDBJ whole genome shotgun (WGS) entry which is preliminary data.</text>
</comment>
<name>A0AAW6LKE8_RHOSG</name>
<organism evidence="1 2">
    <name type="scientific">Rhodococcus qingshengii</name>
    <dbReference type="NCBI Taxonomy" id="334542"/>
    <lineage>
        <taxon>Bacteria</taxon>
        <taxon>Bacillati</taxon>
        <taxon>Actinomycetota</taxon>
        <taxon>Actinomycetes</taxon>
        <taxon>Mycobacteriales</taxon>
        <taxon>Nocardiaceae</taxon>
        <taxon>Rhodococcus</taxon>
        <taxon>Rhodococcus erythropolis group</taxon>
    </lineage>
</organism>
<dbReference type="RefSeq" id="WP_275232375.1">
    <property type="nucleotide sequence ID" value="NZ_JARDXE010000017.1"/>
</dbReference>
<evidence type="ECO:0000313" key="2">
    <source>
        <dbReference type="Proteomes" id="UP001217325"/>
    </source>
</evidence>
<reference evidence="1" key="1">
    <citation type="submission" date="2023-02" db="EMBL/GenBank/DDBJ databases">
        <title>A novel hydrolase synthesized by Rhodococcus erythropolis HQ is responsible for the detoxification of Zearalenone.</title>
        <authorList>
            <person name="Hu J."/>
            <person name="Xu J."/>
        </authorList>
    </citation>
    <scope>NUCLEOTIDE SEQUENCE</scope>
    <source>
        <strain evidence="1">HQ</strain>
    </source>
</reference>
<evidence type="ECO:0000313" key="1">
    <source>
        <dbReference type="EMBL" id="MDE8648137.1"/>
    </source>
</evidence>
<dbReference type="EMBL" id="JARDXE010000017">
    <property type="protein sequence ID" value="MDE8648137.1"/>
    <property type="molecule type" value="Genomic_DNA"/>
</dbReference>
<gene>
    <name evidence="1" type="ORF">PXH69_24525</name>
</gene>
<dbReference type="AlphaFoldDB" id="A0AAW6LKE8"/>
<dbReference type="Proteomes" id="UP001217325">
    <property type="component" value="Unassembled WGS sequence"/>
</dbReference>
<proteinExistence type="predicted"/>
<sequence length="93" mass="10609">MPQRTMFVNRFPNKASRLSITPTQIRVTIAPDERHEREIMKAVDVIAQEIDNDLTFRGTFSKSRGNLAIHMSTRNSRNHVPGKRFDFALPSAA</sequence>
<accession>A0AAW6LKE8</accession>
<protein>
    <submittedName>
        <fullName evidence="1">Uncharacterized protein</fullName>
    </submittedName>
</protein>